<dbReference type="InterPro" id="IPR036188">
    <property type="entry name" value="FAD/NAD-bd_sf"/>
</dbReference>
<reference evidence="2 3" key="1">
    <citation type="submission" date="2024-03" db="EMBL/GenBank/DDBJ databases">
        <title>Whole genome sequencing of Streptomyces racemochromogenes, to identify antimicrobial biosynthetic gene clusters.</title>
        <authorList>
            <person name="Suryawanshi P."/>
            <person name="Krishnaraj P.U."/>
            <person name="Arun Y.P."/>
            <person name="Suryawanshi M.P."/>
            <person name="Rakshit O."/>
        </authorList>
    </citation>
    <scope>NUCLEOTIDE SEQUENCE [LARGE SCALE GENOMIC DNA]</scope>
    <source>
        <strain evidence="2 3">AUDT626</strain>
    </source>
</reference>
<organism evidence="2 3">
    <name type="scientific">Streptomyces racemochromogenes</name>
    <dbReference type="NCBI Taxonomy" id="67353"/>
    <lineage>
        <taxon>Bacteria</taxon>
        <taxon>Bacillati</taxon>
        <taxon>Actinomycetota</taxon>
        <taxon>Actinomycetes</taxon>
        <taxon>Kitasatosporales</taxon>
        <taxon>Streptomycetaceae</taxon>
        <taxon>Streptomyces</taxon>
    </lineage>
</organism>
<name>A0ABW7PEM8_9ACTN</name>
<dbReference type="Gene3D" id="3.50.50.60">
    <property type="entry name" value="FAD/NAD(P)-binding domain"/>
    <property type="match status" value="1"/>
</dbReference>
<protein>
    <submittedName>
        <fullName evidence="2">NAD(P)/FAD-dependent oxidoreductase</fullName>
        <ecNumber evidence="2">1.-.-.-</ecNumber>
    </submittedName>
</protein>
<keyword evidence="2" id="KW-0560">Oxidoreductase</keyword>
<dbReference type="SUPFAM" id="SSF51905">
    <property type="entry name" value="FAD/NAD(P)-binding domain"/>
    <property type="match status" value="1"/>
</dbReference>
<dbReference type="Pfam" id="PF01494">
    <property type="entry name" value="FAD_binding_3"/>
    <property type="match status" value="1"/>
</dbReference>
<proteinExistence type="predicted"/>
<gene>
    <name evidence="2" type="ORF">WDV06_17380</name>
</gene>
<comment type="caution">
    <text evidence="2">The sequence shown here is derived from an EMBL/GenBank/DDBJ whole genome shotgun (WGS) entry which is preliminary data.</text>
</comment>
<dbReference type="PRINTS" id="PR00420">
    <property type="entry name" value="RNGMNOXGNASE"/>
</dbReference>
<dbReference type="EC" id="1.-.-.-" evidence="2"/>
<dbReference type="Proteomes" id="UP001610631">
    <property type="component" value="Unassembled WGS sequence"/>
</dbReference>
<dbReference type="PANTHER" id="PTHR42685">
    <property type="entry name" value="GERANYLGERANYL DIPHOSPHATE REDUCTASE"/>
    <property type="match status" value="1"/>
</dbReference>
<dbReference type="RefSeq" id="WP_395510664.1">
    <property type="nucleotide sequence ID" value="NZ_JBBDHD010000039.1"/>
</dbReference>
<dbReference type="EMBL" id="JBBDHD010000039">
    <property type="protein sequence ID" value="MFH7596852.1"/>
    <property type="molecule type" value="Genomic_DNA"/>
</dbReference>
<dbReference type="PANTHER" id="PTHR42685:SF22">
    <property type="entry name" value="CONDITIONED MEDIUM FACTOR RECEPTOR 1"/>
    <property type="match status" value="1"/>
</dbReference>
<evidence type="ECO:0000313" key="2">
    <source>
        <dbReference type="EMBL" id="MFH7596852.1"/>
    </source>
</evidence>
<evidence type="ECO:0000313" key="3">
    <source>
        <dbReference type="Proteomes" id="UP001610631"/>
    </source>
</evidence>
<dbReference type="InterPro" id="IPR002938">
    <property type="entry name" value="FAD-bd"/>
</dbReference>
<evidence type="ECO:0000259" key="1">
    <source>
        <dbReference type="Pfam" id="PF01494"/>
    </source>
</evidence>
<sequence length="402" mass="44775">MRGAAVEDYDVIVIGARCAGSPTAMLFARRGYRVLLLEKARFPQDTLSSHYIHMQGVALLNRWGLLERIRETGATPITHERYEGPGVRIDGFSLPMDGLTATYAPRRYVLDPILAEGAVAAGVEFREGCAVNDLLREDDRVVGVRHTTPGGAEATARARLVVGADGMRSLVARKAGAPYVIEHPRATCVYYSYWSGVPSSFELYERPGRWVAAVPTNDDLKLIMTYFPQADYNEVRRDVEPAYLEAVRTTAPDLYERMRAGSRVEQMYGTGHQENFFRKAYGPGWVLVGDAVNHKDSITARGITEAFVQAQSLTDLIGDGLHEDAALRRALRRYESELGNEAHSQYQGALNVAELKPEGRTEMLRKLVGHQEHVDRYFSTLSGAISIDDFYNEELLTLLDQS</sequence>
<accession>A0ABW7PEM8</accession>
<dbReference type="GO" id="GO:0016491">
    <property type="term" value="F:oxidoreductase activity"/>
    <property type="evidence" value="ECO:0007669"/>
    <property type="project" value="UniProtKB-KW"/>
</dbReference>
<keyword evidence="3" id="KW-1185">Reference proteome</keyword>
<feature type="domain" description="FAD-binding" evidence="1">
    <location>
        <begin position="8"/>
        <end position="337"/>
    </location>
</feature>
<dbReference type="InterPro" id="IPR050407">
    <property type="entry name" value="Geranylgeranyl_reductase"/>
</dbReference>